<keyword evidence="4" id="KW-0690">Ribosome biogenesis</keyword>
<keyword evidence="7" id="KW-1185">Reference proteome</keyword>
<sequence length="169" mass="19090">MDKYIDLMDLVRLSQEVQGSADITAFNRLSEDLPQQTTQTQVEWHITGHQKPHGPALIQLQIKANPQLQCQRCMKLFHYSIATEVELEAVTSQKALDADVADSGEIDSQAYEKILAHQPANIIELVEDELILSLPYIPKHEVCQDLVELPEDNLAKKPSPFAILEKLKH</sequence>
<dbReference type="PANTHER" id="PTHR38099:SF1">
    <property type="entry name" value="LARGE RIBOSOMAL RNA SUBUNIT ACCUMULATION PROTEIN YCED"/>
    <property type="match status" value="1"/>
</dbReference>
<dbReference type="InterPro" id="IPR039255">
    <property type="entry name" value="YceD_bac"/>
</dbReference>
<dbReference type="EMBL" id="JAAGYR010000007">
    <property type="protein sequence ID" value="NEN75614.1"/>
    <property type="molecule type" value="Genomic_DNA"/>
</dbReference>
<organism evidence="6 7">
    <name type="scientific">Pelistega ratti</name>
    <dbReference type="NCBI Taxonomy" id="2652177"/>
    <lineage>
        <taxon>Bacteria</taxon>
        <taxon>Pseudomonadati</taxon>
        <taxon>Pseudomonadota</taxon>
        <taxon>Betaproteobacteria</taxon>
        <taxon>Burkholderiales</taxon>
        <taxon>Alcaligenaceae</taxon>
        <taxon>Pelistega</taxon>
    </lineage>
</organism>
<evidence type="ECO:0000256" key="5">
    <source>
        <dbReference type="ARBA" id="ARBA00031841"/>
    </source>
</evidence>
<dbReference type="InterPro" id="IPR003772">
    <property type="entry name" value="YceD"/>
</dbReference>
<reference evidence="6 7" key="1">
    <citation type="submission" date="2020-02" db="EMBL/GenBank/DDBJ databases">
        <title>Pelistega sp. NLN82 were isolated from wild rodents of the Hainan Island.</title>
        <authorList>
            <person name="Niu N."/>
            <person name="Zhou J."/>
        </authorList>
    </citation>
    <scope>NUCLEOTIDE SEQUENCE [LARGE SCALE GENOMIC DNA]</scope>
    <source>
        <strain evidence="6 7">NLN82</strain>
    </source>
</reference>
<gene>
    <name evidence="6" type="ORF">F9B74_04630</name>
</gene>
<protein>
    <recommendedName>
        <fullName evidence="3">Large ribosomal RNA subunit accumulation protein YceD</fullName>
    </recommendedName>
    <alternativeName>
        <fullName evidence="5">23S rRNA accumulation protein YceD</fullName>
    </alternativeName>
</protein>
<evidence type="ECO:0000313" key="6">
    <source>
        <dbReference type="EMBL" id="NEN75614.1"/>
    </source>
</evidence>
<evidence type="ECO:0000313" key="7">
    <source>
        <dbReference type="Proteomes" id="UP000477651"/>
    </source>
</evidence>
<evidence type="ECO:0000256" key="1">
    <source>
        <dbReference type="ARBA" id="ARBA00002868"/>
    </source>
</evidence>
<dbReference type="Proteomes" id="UP000477651">
    <property type="component" value="Unassembled WGS sequence"/>
</dbReference>
<dbReference type="RefSeq" id="WP_163764253.1">
    <property type="nucleotide sequence ID" value="NZ_JAAGYR010000007.1"/>
</dbReference>
<evidence type="ECO:0000256" key="2">
    <source>
        <dbReference type="ARBA" id="ARBA00010740"/>
    </source>
</evidence>
<proteinExistence type="inferred from homology"/>
<dbReference type="Pfam" id="PF02620">
    <property type="entry name" value="YceD"/>
    <property type="match status" value="1"/>
</dbReference>
<comment type="function">
    <text evidence="1">Plays a role in synthesis, processing and/or stability of 23S rRNA.</text>
</comment>
<dbReference type="GO" id="GO:0042254">
    <property type="term" value="P:ribosome biogenesis"/>
    <property type="evidence" value="ECO:0007669"/>
    <property type="project" value="UniProtKB-KW"/>
</dbReference>
<name>A0A6L9Y725_9BURK</name>
<evidence type="ECO:0000256" key="3">
    <source>
        <dbReference type="ARBA" id="ARBA00015716"/>
    </source>
</evidence>
<comment type="similarity">
    <text evidence="2">Belongs to the DUF177 domain family.</text>
</comment>
<dbReference type="AlphaFoldDB" id="A0A6L9Y725"/>
<comment type="caution">
    <text evidence="6">The sequence shown here is derived from an EMBL/GenBank/DDBJ whole genome shotgun (WGS) entry which is preliminary data.</text>
</comment>
<dbReference type="GO" id="GO:0005829">
    <property type="term" value="C:cytosol"/>
    <property type="evidence" value="ECO:0007669"/>
    <property type="project" value="TreeGrafter"/>
</dbReference>
<dbReference type="PANTHER" id="PTHR38099">
    <property type="entry name" value="LARGE RIBOSOMAL RNA SUBUNIT ACCUMULATION PROTEIN YCED"/>
    <property type="match status" value="1"/>
</dbReference>
<evidence type="ECO:0000256" key="4">
    <source>
        <dbReference type="ARBA" id="ARBA00022517"/>
    </source>
</evidence>
<accession>A0A6L9Y725</accession>